<dbReference type="PANTHER" id="PTHR38043">
    <property type="entry name" value="PROTEIN HEMX"/>
    <property type="match status" value="1"/>
</dbReference>
<protein>
    <recommendedName>
        <fullName evidence="4">Tetrapyrrole biosynthesis uroporphyrinogen III synthase domain-containing protein</fullName>
    </recommendedName>
</protein>
<keyword evidence="3" id="KW-1133">Transmembrane helix</keyword>
<dbReference type="InterPro" id="IPR003754">
    <property type="entry name" value="4pyrrol_synth_uPrphyn_synth"/>
</dbReference>
<keyword evidence="3" id="KW-0812">Transmembrane</keyword>
<dbReference type="Pfam" id="PF04375">
    <property type="entry name" value="HemX"/>
    <property type="match status" value="1"/>
</dbReference>
<dbReference type="SUPFAM" id="SSF69618">
    <property type="entry name" value="HemD-like"/>
    <property type="match status" value="1"/>
</dbReference>
<accession>A0A432WTB6</accession>
<dbReference type="EMBL" id="PIPP01000003">
    <property type="protein sequence ID" value="RUO37012.1"/>
    <property type="molecule type" value="Genomic_DNA"/>
</dbReference>
<dbReference type="InterPro" id="IPR036108">
    <property type="entry name" value="4pyrrol_syn_uPrphyn_synt_sf"/>
</dbReference>
<feature type="coiled-coil region" evidence="1">
    <location>
        <begin position="321"/>
        <end position="378"/>
    </location>
</feature>
<organism evidence="5 6">
    <name type="scientific">Aliidiomarina shirensis</name>
    <dbReference type="NCBI Taxonomy" id="1048642"/>
    <lineage>
        <taxon>Bacteria</taxon>
        <taxon>Pseudomonadati</taxon>
        <taxon>Pseudomonadota</taxon>
        <taxon>Gammaproteobacteria</taxon>
        <taxon>Alteromonadales</taxon>
        <taxon>Idiomarinaceae</taxon>
        <taxon>Aliidiomarina</taxon>
    </lineage>
</organism>
<dbReference type="OrthoDB" id="9787650at2"/>
<evidence type="ECO:0000256" key="3">
    <source>
        <dbReference type="SAM" id="Phobius"/>
    </source>
</evidence>
<dbReference type="Proteomes" id="UP000286934">
    <property type="component" value="Unassembled WGS sequence"/>
</dbReference>
<reference evidence="6" key="1">
    <citation type="journal article" date="2018" name="Front. Microbiol.">
        <title>Genome-Based Analysis Reveals the Taxonomy and Diversity of the Family Idiomarinaceae.</title>
        <authorList>
            <person name="Liu Y."/>
            <person name="Lai Q."/>
            <person name="Shao Z."/>
        </authorList>
    </citation>
    <scope>NUCLEOTIDE SEQUENCE [LARGE SCALE GENOMIC DNA]</scope>
    <source>
        <strain evidence="6">AIS</strain>
    </source>
</reference>
<dbReference type="AlphaFoldDB" id="A0A432WTB6"/>
<evidence type="ECO:0000256" key="2">
    <source>
        <dbReference type="SAM" id="MobiDB-lite"/>
    </source>
</evidence>
<evidence type="ECO:0000256" key="1">
    <source>
        <dbReference type="SAM" id="Coils"/>
    </source>
</evidence>
<keyword evidence="6" id="KW-1185">Reference proteome</keyword>
<comment type="caution">
    <text evidence="5">The sequence shown here is derived from an EMBL/GenBank/DDBJ whole genome shotgun (WGS) entry which is preliminary data.</text>
</comment>
<dbReference type="GO" id="GO:0033014">
    <property type="term" value="P:tetrapyrrole biosynthetic process"/>
    <property type="evidence" value="ECO:0007669"/>
    <property type="project" value="InterPro"/>
</dbReference>
<keyword evidence="3" id="KW-0472">Membrane</keyword>
<feature type="compositionally biased region" description="Low complexity" evidence="2">
    <location>
        <begin position="263"/>
        <end position="275"/>
    </location>
</feature>
<evidence type="ECO:0000313" key="5">
    <source>
        <dbReference type="EMBL" id="RUO37012.1"/>
    </source>
</evidence>
<evidence type="ECO:0000313" key="6">
    <source>
        <dbReference type="Proteomes" id="UP000286934"/>
    </source>
</evidence>
<dbReference type="Pfam" id="PF02602">
    <property type="entry name" value="HEM4"/>
    <property type="match status" value="1"/>
</dbReference>
<proteinExistence type="predicted"/>
<gene>
    <name evidence="5" type="ORF">CWE13_09240</name>
</gene>
<feature type="domain" description="Tetrapyrrole biosynthesis uroporphyrinogen III synthase" evidence="4">
    <location>
        <begin position="17"/>
        <end position="240"/>
    </location>
</feature>
<sequence length="654" mass="73844">MRPGILLIRPDQHSDPLELALRDLGYPVYQQAVIKIAPLAVDAQSIDDWCSTHWHGVVVISPNAARIFAKQLGEQSWPEAVNYYTVGSGTCEVLMPFCQKPITYPAAGYTSEHLLALPELQDLAAQKWLLITGKNGRSLLPETLSERGAAVTIAEVYERQPNLEDLPKAEPLWRDNVEYIMVSSVEQLRLFFENISAATKLWTQRVQWVVPDGRVANQLLQFDVPKEHIHGAKNATPAALTHTLQLIRESQAMTASNSEEKTTAPATSTTGSSKSVRSTANPKASNKRNWFASFLIFILLLCVLVLAAGGYWLWQQQQVLANQTTSQLTSIQERLQLAEQEEPAQRSSDVQQELAAMREDIQQQLDEQFANERQARERGLQRIDNLRQDSMASLQTATDQNARQITRVNEELRASNARQSSHWHLLEAFDLVSAAIQRLNFEYNRNAALTLLGQAESLLAETNPDAYQQVIRQLQSDIQMIEELPEVNTQEIGLRLQRMQPAVRSLPLAPGFTLTTTDEEQDISTDVSNWRENLARAWESFSSDLVKVQRHDGVPMRLDNDQRALIVSRIELQLQIAQQAALNHHGDYYRNTIDEALHHIDEFFDVEHRDVMQLRAELNALRDLPIEPDYPTGLLSHAMLRDRVDSIRNSGNGG</sequence>
<feature type="region of interest" description="Disordered" evidence="2">
    <location>
        <begin position="252"/>
        <end position="282"/>
    </location>
</feature>
<evidence type="ECO:0000259" key="4">
    <source>
        <dbReference type="Pfam" id="PF02602"/>
    </source>
</evidence>
<dbReference type="Gene3D" id="3.40.50.10090">
    <property type="match status" value="2"/>
</dbReference>
<keyword evidence="1" id="KW-0175">Coiled coil</keyword>
<dbReference type="CDD" id="cd06578">
    <property type="entry name" value="HemD"/>
    <property type="match status" value="1"/>
</dbReference>
<dbReference type="PANTHER" id="PTHR38043:SF1">
    <property type="entry name" value="PROTEIN HEMX"/>
    <property type="match status" value="1"/>
</dbReference>
<dbReference type="InterPro" id="IPR007470">
    <property type="entry name" value="HemX"/>
</dbReference>
<dbReference type="GO" id="GO:0004852">
    <property type="term" value="F:uroporphyrinogen-III synthase activity"/>
    <property type="evidence" value="ECO:0007669"/>
    <property type="project" value="InterPro"/>
</dbReference>
<name>A0A432WTB6_9GAMM</name>
<feature type="transmembrane region" description="Helical" evidence="3">
    <location>
        <begin position="290"/>
        <end position="314"/>
    </location>
</feature>
<dbReference type="RefSeq" id="WP_126807955.1">
    <property type="nucleotide sequence ID" value="NZ_PIPP01000003.1"/>
</dbReference>